<feature type="signal peptide" evidence="1">
    <location>
        <begin position="1"/>
        <end position="20"/>
    </location>
</feature>
<dbReference type="RefSeq" id="WP_249472485.1">
    <property type="nucleotide sequence ID" value="NZ_JAMBEP010000001.1"/>
</dbReference>
<evidence type="ECO:0000256" key="1">
    <source>
        <dbReference type="SAM" id="SignalP"/>
    </source>
</evidence>
<keyword evidence="1" id="KW-0732">Signal</keyword>
<protein>
    <submittedName>
        <fullName evidence="2">Nuclear transport factor 2 family protein</fullName>
    </submittedName>
</protein>
<name>A0ABT0MH42_9GAMM</name>
<dbReference type="Proteomes" id="UP001431217">
    <property type="component" value="Unassembled WGS sequence"/>
</dbReference>
<accession>A0ABT0MH42</accession>
<dbReference type="Pfam" id="PF12893">
    <property type="entry name" value="Lumazine_bd_2"/>
    <property type="match status" value="2"/>
</dbReference>
<dbReference type="EMBL" id="JAMBEP010000001">
    <property type="protein sequence ID" value="MCL1634199.1"/>
    <property type="molecule type" value="Genomic_DNA"/>
</dbReference>
<sequence>MFIPISLAVAFATAPAAASASDVPADVVEPVRHYIQANARSDATGLAEAFHPAALMYWVDADGHVLSRTQADWRKRMAAPGDKPAFRQAIVAVDRSGDAAVVTVEGSLDGKPITDFMLVMKLGAQWRIVGKTFARAARPAHTDPGTVQALRDVVAAKLRSDISFRGDELLATQHPRSMFFNLDLGQLVAVSAQEWAARFEQRRREGSSLKPLKQEIGDVAAVGDVGYARWTVDWSSGNRITDYALFICENGRWRMINTAWVQHE</sequence>
<comment type="caution">
    <text evidence="2">The sequence shown here is derived from an EMBL/GenBank/DDBJ whole genome shotgun (WGS) entry which is preliminary data.</text>
</comment>
<proteinExistence type="predicted"/>
<dbReference type="InterPro" id="IPR039437">
    <property type="entry name" value="FrzH/put_lumazine-bd"/>
</dbReference>
<feature type="chain" id="PRO_5046466962" evidence="1">
    <location>
        <begin position="21"/>
        <end position="264"/>
    </location>
</feature>
<keyword evidence="3" id="KW-1185">Reference proteome</keyword>
<dbReference type="InterPro" id="IPR032710">
    <property type="entry name" value="NTF2-like_dom_sf"/>
</dbReference>
<organism evidence="2 3">
    <name type="scientific">Luteimonas galliterrae</name>
    <dbReference type="NCBI Taxonomy" id="2940486"/>
    <lineage>
        <taxon>Bacteria</taxon>
        <taxon>Pseudomonadati</taxon>
        <taxon>Pseudomonadota</taxon>
        <taxon>Gammaproteobacteria</taxon>
        <taxon>Lysobacterales</taxon>
        <taxon>Lysobacteraceae</taxon>
        <taxon>Luteimonas</taxon>
    </lineage>
</organism>
<dbReference type="SUPFAM" id="SSF54427">
    <property type="entry name" value="NTF2-like"/>
    <property type="match status" value="2"/>
</dbReference>
<reference evidence="2 3" key="1">
    <citation type="submission" date="2022-05" db="EMBL/GenBank/DDBJ databases">
        <title>Luteimonas sp. SX5, whole genome shotgun sequencing project.</title>
        <authorList>
            <person name="Zhao G."/>
            <person name="Shen L."/>
        </authorList>
    </citation>
    <scope>NUCLEOTIDE SEQUENCE [LARGE SCALE GENOMIC DNA]</scope>
    <source>
        <strain evidence="2 3">SX5</strain>
    </source>
</reference>
<evidence type="ECO:0000313" key="3">
    <source>
        <dbReference type="Proteomes" id="UP001431217"/>
    </source>
</evidence>
<evidence type="ECO:0000313" key="2">
    <source>
        <dbReference type="EMBL" id="MCL1634199.1"/>
    </source>
</evidence>
<dbReference type="Gene3D" id="3.10.450.50">
    <property type="match status" value="2"/>
</dbReference>
<gene>
    <name evidence="2" type="ORF">M2650_06080</name>
</gene>